<organism evidence="2 3">
    <name type="scientific">Mytilus galloprovincialis</name>
    <name type="common">Mediterranean mussel</name>
    <dbReference type="NCBI Taxonomy" id="29158"/>
    <lineage>
        <taxon>Eukaryota</taxon>
        <taxon>Metazoa</taxon>
        <taxon>Spiralia</taxon>
        <taxon>Lophotrochozoa</taxon>
        <taxon>Mollusca</taxon>
        <taxon>Bivalvia</taxon>
        <taxon>Autobranchia</taxon>
        <taxon>Pteriomorphia</taxon>
        <taxon>Mytilida</taxon>
        <taxon>Mytiloidea</taxon>
        <taxon>Mytilidae</taxon>
        <taxon>Mytilinae</taxon>
        <taxon>Mytilus</taxon>
    </lineage>
</organism>
<keyword evidence="1" id="KW-0472">Membrane</keyword>
<name>A0A8B6GQC9_MYTGA</name>
<protein>
    <submittedName>
        <fullName evidence="2">Uncharacterized protein</fullName>
    </submittedName>
</protein>
<feature type="transmembrane region" description="Helical" evidence="1">
    <location>
        <begin position="120"/>
        <end position="138"/>
    </location>
</feature>
<feature type="transmembrane region" description="Helical" evidence="1">
    <location>
        <begin position="6"/>
        <end position="32"/>
    </location>
</feature>
<evidence type="ECO:0000313" key="3">
    <source>
        <dbReference type="Proteomes" id="UP000596742"/>
    </source>
</evidence>
<feature type="transmembrane region" description="Helical" evidence="1">
    <location>
        <begin position="145"/>
        <end position="168"/>
    </location>
</feature>
<keyword evidence="1" id="KW-1133">Transmembrane helix</keyword>
<evidence type="ECO:0000256" key="1">
    <source>
        <dbReference type="SAM" id="Phobius"/>
    </source>
</evidence>
<feature type="transmembrane region" description="Helical" evidence="1">
    <location>
        <begin position="44"/>
        <end position="64"/>
    </location>
</feature>
<dbReference type="Proteomes" id="UP000596742">
    <property type="component" value="Unassembled WGS sequence"/>
</dbReference>
<dbReference type="EMBL" id="UYJE01008759">
    <property type="protein sequence ID" value="VDI66999.1"/>
    <property type="molecule type" value="Genomic_DNA"/>
</dbReference>
<proteinExistence type="predicted"/>
<comment type="caution">
    <text evidence="2">The sequence shown here is derived from an EMBL/GenBank/DDBJ whole genome shotgun (WGS) entry which is preliminary data.</text>
</comment>
<dbReference type="AlphaFoldDB" id="A0A8B6GQC9"/>
<keyword evidence="1" id="KW-0812">Transmembrane</keyword>
<sequence length="195" mass="22843">MFSLESFSNVLTIICFCMEAYHIVGHCAVLFRVRLLPRKDLVRIRYYFLIDLMTVFVSSFVVLGKLQWLAVIQMCQHMYYFLYWEQTGPAKKGTFLLKIISWSSIDWTKSKFYKEWHLDSILGTAFDVGVHILMAFLLGQRMTTVQVIIGLVVVQCSSFTILNGPWLAWSNPWDTPKWIEKRIKPLQTYYSSSQD</sequence>
<reference evidence="2" key="1">
    <citation type="submission" date="2018-11" db="EMBL/GenBank/DDBJ databases">
        <authorList>
            <person name="Alioto T."/>
            <person name="Alioto T."/>
        </authorList>
    </citation>
    <scope>NUCLEOTIDE SEQUENCE</scope>
</reference>
<keyword evidence="3" id="KW-1185">Reference proteome</keyword>
<gene>
    <name evidence="2" type="ORF">MGAL_10B075317</name>
</gene>
<accession>A0A8B6GQC9</accession>
<evidence type="ECO:0000313" key="2">
    <source>
        <dbReference type="EMBL" id="VDI66999.1"/>
    </source>
</evidence>
<dbReference type="OrthoDB" id="6069173at2759"/>